<accession>A0AAP8PPB8</accession>
<evidence type="ECO:0000259" key="1">
    <source>
        <dbReference type="PROSITE" id="PS50911"/>
    </source>
</evidence>
<organism evidence="3 4">
    <name type="scientific">Staphylococcus auricularis</name>
    <dbReference type="NCBI Taxonomy" id="29379"/>
    <lineage>
        <taxon>Bacteria</taxon>
        <taxon>Bacillati</taxon>
        <taxon>Bacillota</taxon>
        <taxon>Bacilli</taxon>
        <taxon>Bacillales</taxon>
        <taxon>Staphylococcaceae</taxon>
        <taxon>Staphylococcus</taxon>
    </lineage>
</organism>
<proteinExistence type="predicted"/>
<evidence type="ECO:0000313" key="4">
    <source>
        <dbReference type="Proteomes" id="UP000242470"/>
    </source>
</evidence>
<name>A0AAP8PPB8_9STAP</name>
<feature type="domain" description="Peptidase C51" evidence="1">
    <location>
        <begin position="18"/>
        <end position="141"/>
    </location>
</feature>
<dbReference type="Gene3D" id="3.90.1720.10">
    <property type="entry name" value="endopeptidase domain like (from Nostoc punctiforme)"/>
    <property type="match status" value="1"/>
</dbReference>
<dbReference type="InterPro" id="IPR038765">
    <property type="entry name" value="Papain-like_cys_pep_sf"/>
</dbReference>
<sequence>MKSFLCRVVLATTVLLSGTFTYETLQQTQVSHAAVNYYSKNSCAWYVFNRRAQLGKPVSNQWGNAKHWTANAKRAGYRVGRKPARHAVMQSPKGRYGHVAVVEHVYRNGSIKVSEYNYNRPYGYGTRILNRAIARQHHFIY</sequence>
<dbReference type="GeneID" id="64982976"/>
<dbReference type="RefSeq" id="WP_059107990.1">
    <property type="nucleotide sequence ID" value="NZ_AP024589.1"/>
</dbReference>
<dbReference type="Proteomes" id="UP000242470">
    <property type="component" value="Unassembled WGS sequence"/>
</dbReference>
<dbReference type="Proteomes" id="UP001171687">
    <property type="component" value="Unassembled WGS sequence"/>
</dbReference>
<dbReference type="Pfam" id="PF05257">
    <property type="entry name" value="CHAP"/>
    <property type="match status" value="1"/>
</dbReference>
<dbReference type="InterPro" id="IPR007921">
    <property type="entry name" value="CHAP_dom"/>
</dbReference>
<dbReference type="SUPFAM" id="SSF54001">
    <property type="entry name" value="Cysteine proteinases"/>
    <property type="match status" value="1"/>
</dbReference>
<evidence type="ECO:0000313" key="3">
    <source>
        <dbReference type="EMBL" id="PNZ67368.1"/>
    </source>
</evidence>
<dbReference type="EMBL" id="PPQW01000031">
    <property type="protein sequence ID" value="PNZ67368.1"/>
    <property type="molecule type" value="Genomic_DNA"/>
</dbReference>
<dbReference type="EMBL" id="JAUHQC010000014">
    <property type="protein sequence ID" value="MDN4534042.1"/>
    <property type="molecule type" value="Genomic_DNA"/>
</dbReference>
<protein>
    <submittedName>
        <fullName evidence="3">CHAP domain-containing protein</fullName>
    </submittedName>
</protein>
<dbReference type="PROSITE" id="PS50911">
    <property type="entry name" value="CHAP"/>
    <property type="match status" value="1"/>
</dbReference>
<reference evidence="3 4" key="1">
    <citation type="submission" date="2017-08" db="EMBL/GenBank/DDBJ databases">
        <title>Draft genome sequences of 64 type strains of genus Staph aureus.</title>
        <authorList>
            <person name="Cole K."/>
            <person name="Golubchik T."/>
            <person name="Russell J."/>
            <person name="Foster D."/>
            <person name="Llewelyn M."/>
            <person name="Wilson D."/>
            <person name="Crook D."/>
            <person name="Paul J."/>
        </authorList>
    </citation>
    <scope>NUCLEOTIDE SEQUENCE [LARGE SCALE GENOMIC DNA]</scope>
    <source>
        <strain evidence="3 4">NCTC 12101</strain>
    </source>
</reference>
<gene>
    <name evidence="3" type="ORF">CD158_06235</name>
    <name evidence="2" type="ORF">QYH67_10820</name>
</gene>
<reference evidence="2" key="2">
    <citation type="submission" date="2023-07" db="EMBL/GenBank/DDBJ databases">
        <title>Evaluation of the beneficial properties of pineapple isolates.</title>
        <authorList>
            <person name="Adefiranye O."/>
        </authorList>
    </citation>
    <scope>NUCLEOTIDE SEQUENCE</scope>
    <source>
        <strain evidence="2">PAPLE_T1</strain>
    </source>
</reference>
<evidence type="ECO:0000313" key="2">
    <source>
        <dbReference type="EMBL" id="MDN4534042.1"/>
    </source>
</evidence>
<comment type="caution">
    <text evidence="3">The sequence shown here is derived from an EMBL/GenBank/DDBJ whole genome shotgun (WGS) entry which is preliminary data.</text>
</comment>
<dbReference type="AlphaFoldDB" id="A0AAP8PPB8"/>